<dbReference type="Gene3D" id="2.50.20.20">
    <property type="match status" value="1"/>
</dbReference>
<dbReference type="EMBL" id="CP023690">
    <property type="protein sequence ID" value="QEV61771.1"/>
    <property type="molecule type" value="Genomic_DNA"/>
</dbReference>
<reference evidence="1 4" key="2">
    <citation type="submission" date="2020-08" db="EMBL/GenBank/DDBJ databases">
        <title>Genomic Encyclopedia of Type Strains, Phase III (KMG-III): the genomes of soil and plant-associated and newly described type strains.</title>
        <authorList>
            <person name="Whitman W."/>
        </authorList>
    </citation>
    <scope>NUCLEOTIDE SEQUENCE [LARGE SCALE GENOMIC DNA]</scope>
    <source>
        <strain evidence="1 4">CECT 3146</strain>
    </source>
</reference>
<accession>A0A5P2XBI8</accession>
<evidence type="ECO:0000313" key="2">
    <source>
        <dbReference type="EMBL" id="QEV61771.1"/>
    </source>
</evidence>
<reference evidence="2 3" key="1">
    <citation type="submission" date="2017-09" db="EMBL/GenBank/DDBJ databases">
        <authorList>
            <person name="Lee N."/>
            <person name="Cho B.-K."/>
        </authorList>
    </citation>
    <scope>NUCLEOTIDE SEQUENCE [LARGE SCALE GENOMIC DNA]</scope>
    <source>
        <strain evidence="2 3">ATCC 27465</strain>
    </source>
</reference>
<protein>
    <recommendedName>
        <fullName evidence="5">Lipoprotein</fullName>
    </recommendedName>
</protein>
<evidence type="ECO:0000313" key="1">
    <source>
        <dbReference type="EMBL" id="MBB5107634.1"/>
    </source>
</evidence>
<evidence type="ECO:0008006" key="5">
    <source>
        <dbReference type="Google" id="ProtNLM"/>
    </source>
</evidence>
<gene>
    <name evidence="2" type="ORF">CP982_26200</name>
    <name evidence="1" type="ORF">FHS40_006751</name>
</gene>
<dbReference type="RefSeq" id="WP_150512722.1">
    <property type="nucleotide sequence ID" value="NZ_BMSQ01000001.1"/>
</dbReference>
<dbReference type="Proteomes" id="UP000549009">
    <property type="component" value="Unassembled WGS sequence"/>
</dbReference>
<proteinExistence type="predicted"/>
<evidence type="ECO:0000313" key="3">
    <source>
        <dbReference type="Proteomes" id="UP000326505"/>
    </source>
</evidence>
<dbReference type="EMBL" id="JACHJD010000014">
    <property type="protein sequence ID" value="MBB5107634.1"/>
    <property type="molecule type" value="Genomic_DNA"/>
</dbReference>
<dbReference type="KEGG" id="sspb:CP982_26200"/>
<dbReference type="AlphaFoldDB" id="A0A5P2XBI8"/>
<dbReference type="Proteomes" id="UP000326505">
    <property type="component" value="Chromosome"/>
</dbReference>
<dbReference type="OrthoDB" id="4131510at2"/>
<evidence type="ECO:0000313" key="4">
    <source>
        <dbReference type="Proteomes" id="UP000549009"/>
    </source>
</evidence>
<name>A0A5P2XBI8_STRST</name>
<organism evidence="2 3">
    <name type="scientific">Streptomyces spectabilis</name>
    <dbReference type="NCBI Taxonomy" id="68270"/>
    <lineage>
        <taxon>Bacteria</taxon>
        <taxon>Bacillati</taxon>
        <taxon>Actinomycetota</taxon>
        <taxon>Actinomycetes</taxon>
        <taxon>Kitasatosporales</taxon>
        <taxon>Streptomycetaceae</taxon>
        <taxon>Streptomyces</taxon>
    </lineage>
</organism>
<sequence>MAVALVAGSLASATAACGGERKPVRLSGTFEKERPRDEARGQQLTERALDLMRAKHSMRINVAQTKGSAAGGTARRQEVTLHVDRESNCTGTVEQGIMRGDMIMVQGRTTYVRFQDSSLDALSSLARARGPEMSAQLERRVGMLRGKYVKFPTGDGSSGKRVMPSAQCDLDELLGNFDEVGGTTTIRAQDSTWRYGRQVIPLVERQDGTVTTVYVAAEGSPDLVGMEMEEPGGDRTTMRLSDYDEPVEAKAPPAAQTIDASELEGLGGGAGLFEV</sequence>
<keyword evidence="4" id="KW-1185">Reference proteome</keyword>